<dbReference type="AlphaFoldDB" id="A0A1F6MD24"/>
<organism evidence="1 2">
    <name type="scientific">Candidatus Magasanikbacteria bacterium RIFCSPHIGHO2_01_FULL_47_8</name>
    <dbReference type="NCBI Taxonomy" id="1798673"/>
    <lineage>
        <taxon>Bacteria</taxon>
        <taxon>Candidatus Magasanikiibacteriota</taxon>
    </lineage>
</organism>
<evidence type="ECO:0000313" key="2">
    <source>
        <dbReference type="Proteomes" id="UP000177953"/>
    </source>
</evidence>
<accession>A0A1F6MD24</accession>
<proteinExistence type="predicted"/>
<reference evidence="1 2" key="1">
    <citation type="journal article" date="2016" name="Nat. Commun.">
        <title>Thousands of microbial genomes shed light on interconnected biogeochemical processes in an aquifer system.</title>
        <authorList>
            <person name="Anantharaman K."/>
            <person name="Brown C.T."/>
            <person name="Hug L.A."/>
            <person name="Sharon I."/>
            <person name="Castelle C.J."/>
            <person name="Probst A.J."/>
            <person name="Thomas B.C."/>
            <person name="Singh A."/>
            <person name="Wilkins M.J."/>
            <person name="Karaoz U."/>
            <person name="Brodie E.L."/>
            <person name="Williams K.H."/>
            <person name="Hubbard S.S."/>
            <person name="Banfield J.F."/>
        </authorList>
    </citation>
    <scope>NUCLEOTIDE SEQUENCE [LARGE SCALE GENOMIC DNA]</scope>
</reference>
<name>A0A1F6MD24_9BACT</name>
<protein>
    <submittedName>
        <fullName evidence="1">Uncharacterized protein</fullName>
    </submittedName>
</protein>
<gene>
    <name evidence="1" type="ORF">A2754_03830</name>
</gene>
<dbReference type="Proteomes" id="UP000177953">
    <property type="component" value="Unassembled WGS sequence"/>
</dbReference>
<evidence type="ECO:0000313" key="1">
    <source>
        <dbReference type="EMBL" id="OGH69480.1"/>
    </source>
</evidence>
<dbReference type="EMBL" id="MFPU01000037">
    <property type="protein sequence ID" value="OGH69480.1"/>
    <property type="molecule type" value="Genomic_DNA"/>
</dbReference>
<sequence>MSNESRLWVPCAKAGWLLREVARGLAAKKVLVEAWGHQLPEGFAPRVSKVAKEAVVVGHNGVQLFVTFSYRKEHSRENVMDAVWTATGPTYWPVDLQQVSISRKVFADFPDDCPVCGAPGIILGDSLECINKTCQNWRDRD</sequence>
<comment type="caution">
    <text evidence="1">The sequence shown here is derived from an EMBL/GenBank/DDBJ whole genome shotgun (WGS) entry which is preliminary data.</text>
</comment>